<evidence type="ECO:0000256" key="1">
    <source>
        <dbReference type="SAM" id="Phobius"/>
    </source>
</evidence>
<comment type="caution">
    <text evidence="2">The sequence shown here is derived from an EMBL/GenBank/DDBJ whole genome shotgun (WGS) entry which is preliminary data.</text>
</comment>
<protein>
    <submittedName>
        <fullName evidence="2">DUF2333 family protein</fullName>
    </submittedName>
</protein>
<keyword evidence="1" id="KW-0472">Membrane</keyword>
<feature type="transmembrane region" description="Helical" evidence="1">
    <location>
        <begin position="12"/>
        <end position="37"/>
    </location>
</feature>
<gene>
    <name evidence="2" type="ORF">AB6D66_01240</name>
</gene>
<proteinExistence type="predicted"/>
<evidence type="ECO:0000313" key="2">
    <source>
        <dbReference type="EMBL" id="MEZ8719672.1"/>
    </source>
</evidence>
<keyword evidence="1" id="KW-1133">Transmembrane helix</keyword>
<evidence type="ECO:0000313" key="3">
    <source>
        <dbReference type="Proteomes" id="UP001570071"/>
    </source>
</evidence>
<reference evidence="2 3" key="1">
    <citation type="journal article" date="2024" name="ISME J.">
        <title>Tailless and filamentous prophages are predominant in marine Vibrio.</title>
        <authorList>
            <person name="Steensen K."/>
            <person name="Seneca J."/>
            <person name="Bartlau N."/>
            <person name="Yu X.A."/>
            <person name="Hussain F.A."/>
            <person name="Polz M.F."/>
        </authorList>
    </citation>
    <scope>NUCLEOTIDE SEQUENCE [LARGE SCALE GENOMIC DNA]</scope>
    <source>
        <strain evidence="2 3">10N.239.312.F12</strain>
    </source>
</reference>
<name>A0ABV4MRB2_9VIBR</name>
<keyword evidence="3" id="KW-1185">Reference proteome</keyword>
<dbReference type="EMBL" id="JBFSSG010000001">
    <property type="protein sequence ID" value="MEZ8719672.1"/>
    <property type="molecule type" value="Genomic_DNA"/>
</dbReference>
<dbReference type="Proteomes" id="UP001570071">
    <property type="component" value="Unassembled WGS sequence"/>
</dbReference>
<dbReference type="RefSeq" id="WP_269336748.1">
    <property type="nucleotide sequence ID" value="NZ_JBFSSG010000001.1"/>
</dbReference>
<dbReference type="InterPro" id="IPR016936">
    <property type="entry name" value="UCP029693"/>
</dbReference>
<accession>A0ABV4MRB2</accession>
<sequence length="333" mass="37257">MLENLKEKFEDTLLGGATVIASTVVASAIWFGTVYAVQEPDNLNVAEIQHESNGLLGYTTTRTMEAMIEVLQNQPLGYVSNDIAPPFIFLDDRPNWELGVVRELRNISLAMQDEFSRPTSSKPDPDLVKVQNLLRNDHDKWIATDFQTKLNKSLEALQSYRTRLMNDNPRDGQFTSKSIALVYWLRIIDKELDGITQKLSASRGELQTNKSTVGDSGALVAWADSYVLVAETPWLEVDDVFWESRGHAWALLALFKAIRVDFASTLDDKQAAPIVDQTIRELSYALQPVDFPYVFNGSKKSYGMTPNYSIKLSSDITRAGKGITNLITLLDNG</sequence>
<keyword evidence="1" id="KW-0812">Transmembrane</keyword>
<organism evidence="2 3">
    <name type="scientific">Vibrio pomeroyi</name>
    <dbReference type="NCBI Taxonomy" id="198832"/>
    <lineage>
        <taxon>Bacteria</taxon>
        <taxon>Pseudomonadati</taxon>
        <taxon>Pseudomonadota</taxon>
        <taxon>Gammaproteobacteria</taxon>
        <taxon>Vibrionales</taxon>
        <taxon>Vibrionaceae</taxon>
        <taxon>Vibrio</taxon>
    </lineage>
</organism>
<dbReference type="Pfam" id="PF10095">
    <property type="entry name" value="DUF2333"/>
    <property type="match status" value="1"/>
</dbReference>